<evidence type="ECO:0000313" key="3">
    <source>
        <dbReference type="Proteomes" id="UP000726170"/>
    </source>
</evidence>
<protein>
    <submittedName>
        <fullName evidence="2">Uncharacterized protein</fullName>
    </submittedName>
</protein>
<evidence type="ECO:0000313" key="2">
    <source>
        <dbReference type="EMBL" id="MBU5485482.1"/>
    </source>
</evidence>
<keyword evidence="1" id="KW-0175">Coiled coil</keyword>
<gene>
    <name evidence="2" type="ORF">KQI86_14265</name>
</gene>
<reference evidence="2 3" key="1">
    <citation type="submission" date="2021-06" db="EMBL/GenBank/DDBJ databases">
        <authorList>
            <person name="Sun Q."/>
            <person name="Li D."/>
        </authorList>
    </citation>
    <scope>NUCLEOTIDE SEQUENCE [LARGE SCALE GENOMIC DNA]</scope>
    <source>
        <strain evidence="2 3">MSJ-11</strain>
    </source>
</reference>
<dbReference type="Proteomes" id="UP000726170">
    <property type="component" value="Unassembled WGS sequence"/>
</dbReference>
<feature type="coiled-coil region" evidence="1">
    <location>
        <begin position="103"/>
        <end position="162"/>
    </location>
</feature>
<keyword evidence="3" id="KW-1185">Reference proteome</keyword>
<dbReference type="EMBL" id="JAHLQF010000003">
    <property type="protein sequence ID" value="MBU5485482.1"/>
    <property type="molecule type" value="Genomic_DNA"/>
</dbReference>
<name>A0ABS6EKZ9_9CLOT</name>
<evidence type="ECO:0000256" key="1">
    <source>
        <dbReference type="SAM" id="Coils"/>
    </source>
</evidence>
<accession>A0ABS6EKZ9</accession>
<sequence>MYKDIENKTEEIIKTYYQKGETAKAIHIQYKGNTYKSVQFRKKGFGKNYYILKGVLYLTEKDEIVKDNNLLEEIEKLTYYYKSIFNVDNKNSIVSSYEDDSSINRYEDDSNRAISALEFLKDDGMEEALKLKEVIIKVAELRKEKNNKIKELLILEEKIKDNDYVFTDTLFIKAHSIFEEILRINFQSVKLINLWKIHYEDLIKAVRKKKRSFHVKLHREMYVAFIKLEYILSYFKRILNTYDSILDLDENTYMRYIRNKHKEIIKENLKWIRNL</sequence>
<comment type="caution">
    <text evidence="2">The sequence shown here is derived from an EMBL/GenBank/DDBJ whole genome shotgun (WGS) entry which is preliminary data.</text>
</comment>
<proteinExistence type="predicted"/>
<dbReference type="RefSeq" id="WP_216440024.1">
    <property type="nucleotide sequence ID" value="NZ_JAHLQF010000003.1"/>
</dbReference>
<organism evidence="2 3">
    <name type="scientific">Clostridium mobile</name>
    <dbReference type="NCBI Taxonomy" id="2841512"/>
    <lineage>
        <taxon>Bacteria</taxon>
        <taxon>Bacillati</taxon>
        <taxon>Bacillota</taxon>
        <taxon>Clostridia</taxon>
        <taxon>Eubacteriales</taxon>
        <taxon>Clostridiaceae</taxon>
        <taxon>Clostridium</taxon>
    </lineage>
</organism>